<dbReference type="EMBL" id="FXZE01000024">
    <property type="protein sequence ID" value="SMY01703.1"/>
    <property type="molecule type" value="Genomic_DNA"/>
</dbReference>
<gene>
    <name evidence="2" type="ORF">BANT10_03311</name>
</gene>
<dbReference type="Gene3D" id="3.40.30.10">
    <property type="entry name" value="Glutaredoxin"/>
    <property type="match status" value="1"/>
</dbReference>
<feature type="region of interest" description="Disordered" evidence="1">
    <location>
        <begin position="100"/>
        <end position="119"/>
    </location>
</feature>
<evidence type="ECO:0000313" key="2">
    <source>
        <dbReference type="EMBL" id="SMY01703.1"/>
    </source>
</evidence>
<name>A0A2H1KPG5_9MICO</name>
<proteinExistence type="predicted"/>
<accession>A0A2H1KPG5</accession>
<dbReference type="InterPro" id="IPR036249">
    <property type="entry name" value="Thioredoxin-like_sf"/>
</dbReference>
<dbReference type="AlphaFoldDB" id="A0A2H1KPG5"/>
<evidence type="ECO:0000256" key="1">
    <source>
        <dbReference type="SAM" id="MobiDB-lite"/>
    </source>
</evidence>
<protein>
    <submittedName>
        <fullName evidence="2">Glutaredoxin-like protein NrdH</fullName>
    </submittedName>
</protein>
<feature type="region of interest" description="Disordered" evidence="1">
    <location>
        <begin position="1"/>
        <end position="21"/>
    </location>
</feature>
<feature type="compositionally biased region" description="Polar residues" evidence="1">
    <location>
        <begin position="1"/>
        <end position="13"/>
    </location>
</feature>
<dbReference type="Proteomes" id="UP000234342">
    <property type="component" value="Unassembled WGS sequence"/>
</dbReference>
<reference evidence="3" key="1">
    <citation type="submission" date="2017-03" db="EMBL/GenBank/DDBJ databases">
        <authorList>
            <person name="Monnet C."/>
        </authorList>
    </citation>
    <scope>NUCLEOTIDE SEQUENCE [LARGE SCALE GENOMIC DNA]</scope>
    <source>
        <strain evidence="3">P10</strain>
    </source>
</reference>
<dbReference type="SUPFAM" id="SSF52833">
    <property type="entry name" value="Thioredoxin-like"/>
    <property type="match status" value="1"/>
</dbReference>
<sequence>MTGTPIKNTPTTNSHKEDDTMTGITVWTKPDCTQCTGTFKFFETQGISKAALTVKDLTHPDNAAQLQNFKERGLMQAPIVQTPQETWSGFNPDKIKTAATQMRTSTPSPAMSMTGPGLR</sequence>
<feature type="compositionally biased region" description="Polar residues" evidence="1">
    <location>
        <begin position="100"/>
        <end position="111"/>
    </location>
</feature>
<evidence type="ECO:0000313" key="3">
    <source>
        <dbReference type="Proteomes" id="UP000234342"/>
    </source>
</evidence>
<keyword evidence="3" id="KW-1185">Reference proteome</keyword>
<organism evidence="2 3">
    <name type="scientific">Brevibacterium antiquum</name>
    <dbReference type="NCBI Taxonomy" id="234835"/>
    <lineage>
        <taxon>Bacteria</taxon>
        <taxon>Bacillati</taxon>
        <taxon>Actinomycetota</taxon>
        <taxon>Actinomycetes</taxon>
        <taxon>Micrococcales</taxon>
        <taxon>Brevibacteriaceae</taxon>
        <taxon>Brevibacterium</taxon>
    </lineage>
</organism>
<dbReference type="CDD" id="cd02976">
    <property type="entry name" value="NrdH"/>
    <property type="match status" value="1"/>
</dbReference>